<dbReference type="SUPFAM" id="SSF51735">
    <property type="entry name" value="NAD(P)-binding Rossmann-fold domains"/>
    <property type="match status" value="1"/>
</dbReference>
<dbReference type="Pfam" id="PF09130">
    <property type="entry name" value="DUF1932"/>
    <property type="match status" value="1"/>
</dbReference>
<dbReference type="Gene3D" id="1.10.1040.10">
    <property type="entry name" value="N-(1-d-carboxylethyl)-l-norvaline Dehydrogenase, domain 2"/>
    <property type="match status" value="1"/>
</dbReference>
<dbReference type="AlphaFoldDB" id="A0A561QVC2"/>
<gene>
    <name evidence="3" type="ORF">FHW37_103198</name>
</gene>
<sequence length="281" mass="29260">MATITVIGAGAMGSAVGRRLAEGGATVLTFLEGRSTATLDRAKAAGMRPTTLTEAIGADLVLSIVPPAEALGVAKTVAAESLRLAKPVVFIDCNAIAPATMKQVAETCAGTPVEVIDGSIIGGPPRPGYDPKFYVSADSENHTRRLSDHGLVVRRIDGGIGAASALKMSYAGITKGMTGLGTAMMLGAIRNGADESLKREIAESVPDIDKRLSASIPDMYQKAYRWVAEMREIAEFLGPDDAASQIFHGMAGVFEKMAADRDGDAVLASQLDKLLAVKEGK</sequence>
<protein>
    <submittedName>
        <fullName evidence="3">3-hydroxyisobutyrate dehydrogenase-like beta-hydroxyacid dehydrogenase</fullName>
    </submittedName>
</protein>
<proteinExistence type="predicted"/>
<name>A0A561QVC2_9HYPH</name>
<dbReference type="RefSeq" id="WP_145636469.1">
    <property type="nucleotide sequence ID" value="NZ_VIWP01000003.1"/>
</dbReference>
<evidence type="ECO:0000259" key="2">
    <source>
        <dbReference type="Pfam" id="PF09130"/>
    </source>
</evidence>
<evidence type="ECO:0000313" key="3">
    <source>
        <dbReference type="EMBL" id="TWF54333.1"/>
    </source>
</evidence>
<dbReference type="InterPro" id="IPR036291">
    <property type="entry name" value="NAD(P)-bd_dom_sf"/>
</dbReference>
<organism evidence="3 4">
    <name type="scientific">Neorhizobium alkalisoli</name>
    <dbReference type="NCBI Taxonomy" id="528178"/>
    <lineage>
        <taxon>Bacteria</taxon>
        <taxon>Pseudomonadati</taxon>
        <taxon>Pseudomonadota</taxon>
        <taxon>Alphaproteobacteria</taxon>
        <taxon>Hyphomicrobiales</taxon>
        <taxon>Rhizobiaceae</taxon>
        <taxon>Rhizobium/Agrobacterium group</taxon>
        <taxon>Neorhizobium</taxon>
    </lineage>
</organism>
<evidence type="ECO:0000313" key="4">
    <source>
        <dbReference type="Proteomes" id="UP000320653"/>
    </source>
</evidence>
<evidence type="ECO:0000259" key="1">
    <source>
        <dbReference type="Pfam" id="PF03446"/>
    </source>
</evidence>
<accession>A0A561QVC2</accession>
<dbReference type="InterPro" id="IPR008927">
    <property type="entry name" value="6-PGluconate_DH-like_C_sf"/>
</dbReference>
<dbReference type="Proteomes" id="UP000320653">
    <property type="component" value="Unassembled WGS sequence"/>
</dbReference>
<comment type="caution">
    <text evidence="3">The sequence shown here is derived from an EMBL/GenBank/DDBJ whole genome shotgun (WGS) entry which is preliminary data.</text>
</comment>
<dbReference type="EMBL" id="VIWP01000003">
    <property type="protein sequence ID" value="TWF54333.1"/>
    <property type="molecule type" value="Genomic_DNA"/>
</dbReference>
<keyword evidence="4" id="KW-1185">Reference proteome</keyword>
<dbReference type="GO" id="GO:0050661">
    <property type="term" value="F:NADP binding"/>
    <property type="evidence" value="ECO:0007669"/>
    <property type="project" value="InterPro"/>
</dbReference>
<dbReference type="SUPFAM" id="SSF48179">
    <property type="entry name" value="6-phosphogluconate dehydrogenase C-terminal domain-like"/>
    <property type="match status" value="1"/>
</dbReference>
<dbReference type="Pfam" id="PF03446">
    <property type="entry name" value="NAD_binding_2"/>
    <property type="match status" value="1"/>
</dbReference>
<feature type="domain" description="Phosphogluconate dehydrogenase NAD-binding putative C-terminal" evidence="2">
    <location>
        <begin position="190"/>
        <end position="256"/>
    </location>
</feature>
<dbReference type="InterPro" id="IPR015814">
    <property type="entry name" value="Pgluconate_DH_NAD-bd_C"/>
</dbReference>
<dbReference type="OrthoDB" id="1271986at2"/>
<dbReference type="InterPro" id="IPR006115">
    <property type="entry name" value="6PGDH_NADP-bd"/>
</dbReference>
<reference evidence="3 4" key="1">
    <citation type="submission" date="2019-06" db="EMBL/GenBank/DDBJ databases">
        <title>Sorghum-associated microbial communities from plants grown in Nebraska, USA.</title>
        <authorList>
            <person name="Schachtman D."/>
        </authorList>
    </citation>
    <scope>NUCLEOTIDE SEQUENCE [LARGE SCALE GENOMIC DNA]</scope>
    <source>
        <strain evidence="3 4">1225</strain>
    </source>
</reference>
<dbReference type="Gene3D" id="3.40.50.720">
    <property type="entry name" value="NAD(P)-binding Rossmann-like Domain"/>
    <property type="match status" value="1"/>
</dbReference>
<feature type="domain" description="6-phosphogluconate dehydrogenase NADP-binding" evidence="1">
    <location>
        <begin position="3"/>
        <end position="131"/>
    </location>
</feature>
<dbReference type="InterPro" id="IPR013328">
    <property type="entry name" value="6PGD_dom2"/>
</dbReference>